<keyword evidence="2" id="KW-0833">Ubl conjugation pathway</keyword>
<proteinExistence type="predicted"/>
<keyword evidence="4" id="KW-1185">Reference proteome</keyword>
<name>A0A6A6AMK5_9PLEO</name>
<dbReference type="GO" id="GO:0016740">
    <property type="term" value="F:transferase activity"/>
    <property type="evidence" value="ECO:0007669"/>
    <property type="project" value="UniProtKB-KW"/>
</dbReference>
<dbReference type="SUPFAM" id="SSF54495">
    <property type="entry name" value="UBC-like"/>
    <property type="match status" value="1"/>
</dbReference>
<evidence type="ECO:0000313" key="3">
    <source>
        <dbReference type="EMBL" id="KAF2132368.1"/>
    </source>
</evidence>
<dbReference type="PANTHER" id="PTHR46116:SF39">
    <property type="entry name" value="BACULOVIRAL IAP REPEAT-CONTAINING PROTEIN 6"/>
    <property type="match status" value="1"/>
</dbReference>
<protein>
    <submittedName>
        <fullName evidence="3">Uncharacterized protein</fullName>
    </submittedName>
</protein>
<organism evidence="3 4">
    <name type="scientific">Dothidotthia symphoricarpi CBS 119687</name>
    <dbReference type="NCBI Taxonomy" id="1392245"/>
    <lineage>
        <taxon>Eukaryota</taxon>
        <taxon>Fungi</taxon>
        <taxon>Dikarya</taxon>
        <taxon>Ascomycota</taxon>
        <taxon>Pezizomycotina</taxon>
        <taxon>Dothideomycetes</taxon>
        <taxon>Pleosporomycetidae</taxon>
        <taxon>Pleosporales</taxon>
        <taxon>Dothidotthiaceae</taxon>
        <taxon>Dothidotthia</taxon>
    </lineage>
</organism>
<dbReference type="Proteomes" id="UP000799771">
    <property type="component" value="Unassembled WGS sequence"/>
</dbReference>
<dbReference type="InterPro" id="IPR016135">
    <property type="entry name" value="UBQ-conjugating_enzyme/RWD"/>
</dbReference>
<dbReference type="RefSeq" id="XP_033526755.1">
    <property type="nucleotide sequence ID" value="XM_033662938.1"/>
</dbReference>
<keyword evidence="1" id="KW-0808">Transferase</keyword>
<reference evidence="3" key="1">
    <citation type="journal article" date="2020" name="Stud. Mycol.">
        <title>101 Dothideomycetes genomes: a test case for predicting lifestyles and emergence of pathogens.</title>
        <authorList>
            <person name="Haridas S."/>
            <person name="Albert R."/>
            <person name="Binder M."/>
            <person name="Bloem J."/>
            <person name="Labutti K."/>
            <person name="Salamov A."/>
            <person name="Andreopoulos B."/>
            <person name="Baker S."/>
            <person name="Barry K."/>
            <person name="Bills G."/>
            <person name="Bluhm B."/>
            <person name="Cannon C."/>
            <person name="Castanera R."/>
            <person name="Culley D."/>
            <person name="Daum C."/>
            <person name="Ezra D."/>
            <person name="Gonzalez J."/>
            <person name="Henrissat B."/>
            <person name="Kuo A."/>
            <person name="Liang C."/>
            <person name="Lipzen A."/>
            <person name="Lutzoni F."/>
            <person name="Magnuson J."/>
            <person name="Mondo S."/>
            <person name="Nolan M."/>
            <person name="Ohm R."/>
            <person name="Pangilinan J."/>
            <person name="Park H.-J."/>
            <person name="Ramirez L."/>
            <person name="Alfaro M."/>
            <person name="Sun H."/>
            <person name="Tritt A."/>
            <person name="Yoshinaga Y."/>
            <person name="Zwiers L.-H."/>
            <person name="Turgeon B."/>
            <person name="Goodwin S."/>
            <person name="Spatafora J."/>
            <person name="Crous P."/>
            <person name="Grigoriev I."/>
        </authorList>
    </citation>
    <scope>NUCLEOTIDE SEQUENCE</scope>
    <source>
        <strain evidence="3">CBS 119687</strain>
    </source>
</reference>
<dbReference type="PANTHER" id="PTHR46116">
    <property type="entry name" value="(E3-INDEPENDENT) E2 UBIQUITIN-CONJUGATING ENZYME"/>
    <property type="match status" value="1"/>
</dbReference>
<sequence>TFTTYSDFASYLAGRKCSTCSTSFIQSSTDVDVLFKGWLSGKTPITPRITCRKCTQITCIACPGSSTTTEKDVEGSKVGWCCSRGRLFVIWVLLCGFDAQYSAAKRAESQSARKNCGRRIAAGSGVGYDGFDLESLFQGSGMFGRANGVKKGDAGRDRAESAEAKSDEFYRMVFSLLGVLLPSPDDGTAFDVSPPEAVVDMLLHSRVLGKAAELLRNDSLDNATKRKGLYSALLAFLRTIGAHGGVAGRAMFAERSVREENLLTLSFSGGGGSSGERASSLADGLRKLNIQSNMMLKGAQNNKHEFQNQHAADMLWLCRQISDLSGYLLGGEGLKDILPTYYYAREARGLRQSPFGRIPRLITEITSLMTGLSAGIFVKHGSDRLDIMKYSSNPYNIVCLSLLGTFSGEPWHPGQSTILQVLVSIQAMILCADPLNNEPGIGMDRSSIESYTKMVRGLTTKYAVLAWAKSPPTLWADVVNSHFRKKADRILQTVDQWAQ</sequence>
<accession>A0A6A6AMK5</accession>
<dbReference type="EMBL" id="ML977501">
    <property type="protein sequence ID" value="KAF2132368.1"/>
    <property type="molecule type" value="Genomic_DNA"/>
</dbReference>
<evidence type="ECO:0000256" key="2">
    <source>
        <dbReference type="ARBA" id="ARBA00022786"/>
    </source>
</evidence>
<evidence type="ECO:0000313" key="4">
    <source>
        <dbReference type="Proteomes" id="UP000799771"/>
    </source>
</evidence>
<evidence type="ECO:0000256" key="1">
    <source>
        <dbReference type="ARBA" id="ARBA00022679"/>
    </source>
</evidence>
<gene>
    <name evidence="3" type="ORF">P153DRAFT_275574</name>
</gene>
<feature type="non-terminal residue" evidence="3">
    <location>
        <position position="499"/>
    </location>
</feature>
<dbReference type="OrthoDB" id="47801at2759"/>
<dbReference type="AlphaFoldDB" id="A0A6A6AMK5"/>
<dbReference type="GeneID" id="54403370"/>
<feature type="non-terminal residue" evidence="3">
    <location>
        <position position="1"/>
    </location>
</feature>
<dbReference type="Gene3D" id="3.10.110.10">
    <property type="entry name" value="Ubiquitin Conjugating Enzyme"/>
    <property type="match status" value="1"/>
</dbReference>